<dbReference type="PANTHER" id="PTHR10587">
    <property type="entry name" value="GLYCOSYL TRANSFERASE-RELATED"/>
    <property type="match status" value="1"/>
</dbReference>
<dbReference type="CDD" id="cd10954">
    <property type="entry name" value="CE4_CtAXE_like"/>
    <property type="match status" value="1"/>
</dbReference>
<evidence type="ECO:0000256" key="2">
    <source>
        <dbReference type="ARBA" id="ARBA00022801"/>
    </source>
</evidence>
<gene>
    <name evidence="4" type="ORF">SDC9_58482</name>
</gene>
<accession>A0A644X8I9</accession>
<comment type="caution">
    <text evidence="4">The sequence shown here is derived from an EMBL/GenBank/DDBJ whole genome shotgun (WGS) entry which is preliminary data.</text>
</comment>
<keyword evidence="1" id="KW-0479">Metal-binding</keyword>
<protein>
    <recommendedName>
        <fullName evidence="3">NodB homology domain-containing protein</fullName>
    </recommendedName>
</protein>
<reference evidence="4" key="1">
    <citation type="submission" date="2019-08" db="EMBL/GenBank/DDBJ databases">
        <authorList>
            <person name="Kucharzyk K."/>
            <person name="Murdoch R.W."/>
            <person name="Higgins S."/>
            <person name="Loffler F."/>
        </authorList>
    </citation>
    <scope>NUCLEOTIDE SEQUENCE</scope>
</reference>
<sequence>MANRALVISLSLIMQLSIYTVQDVDANINSDTADYSMNQEYSESYDQQTDILEFETENLITTDESLKNPEIEKIKTDIKQESKREIDPNKPMIALTYDDGPSKYTKEILDLLKENNSAATFFVLGSQASKYEETVKQMIENGNQIGNHSYDHKRLTLLNDEELYDQINKTDNLIYEIAMYRPFVMRPPYGSTTEALKEKIQKPIINWSIDTRDWESRNAETITKIICENVKDGDIILMHDLYESSLEASKTVIPELINRGYQLVTISELSESREIILRAGQTYYKIYK</sequence>
<dbReference type="GO" id="GO:0046872">
    <property type="term" value="F:metal ion binding"/>
    <property type="evidence" value="ECO:0007669"/>
    <property type="project" value="UniProtKB-KW"/>
</dbReference>
<dbReference type="InterPro" id="IPR002509">
    <property type="entry name" value="NODB_dom"/>
</dbReference>
<name>A0A644X8I9_9ZZZZ</name>
<dbReference type="GO" id="GO:0016020">
    <property type="term" value="C:membrane"/>
    <property type="evidence" value="ECO:0007669"/>
    <property type="project" value="TreeGrafter"/>
</dbReference>
<evidence type="ECO:0000256" key="1">
    <source>
        <dbReference type="ARBA" id="ARBA00022723"/>
    </source>
</evidence>
<dbReference type="InterPro" id="IPR011330">
    <property type="entry name" value="Glyco_hydro/deAcase_b/a-brl"/>
</dbReference>
<dbReference type="PANTHER" id="PTHR10587:SF133">
    <property type="entry name" value="CHITIN DEACETYLASE 1-RELATED"/>
    <property type="match status" value="1"/>
</dbReference>
<dbReference type="EMBL" id="VSSQ01001925">
    <property type="protein sequence ID" value="MPM12131.1"/>
    <property type="molecule type" value="Genomic_DNA"/>
</dbReference>
<dbReference type="InterPro" id="IPR050248">
    <property type="entry name" value="Polysacc_deacetylase_ArnD"/>
</dbReference>
<feature type="domain" description="NodB homology" evidence="3">
    <location>
        <begin position="91"/>
        <end position="264"/>
    </location>
</feature>
<evidence type="ECO:0000313" key="4">
    <source>
        <dbReference type="EMBL" id="MPM12131.1"/>
    </source>
</evidence>
<keyword evidence="2" id="KW-0378">Hydrolase</keyword>
<dbReference type="Pfam" id="PF01522">
    <property type="entry name" value="Polysacc_deac_1"/>
    <property type="match status" value="1"/>
</dbReference>
<evidence type="ECO:0000259" key="3">
    <source>
        <dbReference type="PROSITE" id="PS51677"/>
    </source>
</evidence>
<dbReference type="PROSITE" id="PS51677">
    <property type="entry name" value="NODB"/>
    <property type="match status" value="1"/>
</dbReference>
<dbReference type="SUPFAM" id="SSF88713">
    <property type="entry name" value="Glycoside hydrolase/deacetylase"/>
    <property type="match status" value="1"/>
</dbReference>
<organism evidence="4">
    <name type="scientific">bioreactor metagenome</name>
    <dbReference type="NCBI Taxonomy" id="1076179"/>
    <lineage>
        <taxon>unclassified sequences</taxon>
        <taxon>metagenomes</taxon>
        <taxon>ecological metagenomes</taxon>
    </lineage>
</organism>
<dbReference type="Gene3D" id="3.20.20.370">
    <property type="entry name" value="Glycoside hydrolase/deacetylase"/>
    <property type="match status" value="1"/>
</dbReference>
<proteinExistence type="predicted"/>
<dbReference type="AlphaFoldDB" id="A0A644X8I9"/>
<dbReference type="GO" id="GO:0016810">
    <property type="term" value="F:hydrolase activity, acting on carbon-nitrogen (but not peptide) bonds"/>
    <property type="evidence" value="ECO:0007669"/>
    <property type="project" value="InterPro"/>
</dbReference>
<dbReference type="GO" id="GO:0005975">
    <property type="term" value="P:carbohydrate metabolic process"/>
    <property type="evidence" value="ECO:0007669"/>
    <property type="project" value="InterPro"/>
</dbReference>